<feature type="non-terminal residue" evidence="1">
    <location>
        <position position="100"/>
    </location>
</feature>
<protein>
    <submittedName>
        <fullName evidence="1">Uncharacterized protein</fullName>
    </submittedName>
</protein>
<name>A0A0F8VY42_9ZZZZ</name>
<sequence length="100" mass="10981">MDFSEIENSVRITADDNSAGDKLWSQPEILEYTNDAEKEACERADLLIDETSSFTDIGINTSTGTYSLSLTVTDIQSAKLALGTKPLMETSRKVLDLSFP</sequence>
<reference evidence="1" key="1">
    <citation type="journal article" date="2015" name="Nature">
        <title>Complex archaea that bridge the gap between prokaryotes and eukaryotes.</title>
        <authorList>
            <person name="Spang A."/>
            <person name="Saw J.H."/>
            <person name="Jorgensen S.L."/>
            <person name="Zaremba-Niedzwiedzka K."/>
            <person name="Martijn J."/>
            <person name="Lind A.E."/>
            <person name="van Eijk R."/>
            <person name="Schleper C."/>
            <person name="Guy L."/>
            <person name="Ettema T.J."/>
        </authorList>
    </citation>
    <scope>NUCLEOTIDE SEQUENCE</scope>
</reference>
<organism evidence="1">
    <name type="scientific">marine sediment metagenome</name>
    <dbReference type="NCBI Taxonomy" id="412755"/>
    <lineage>
        <taxon>unclassified sequences</taxon>
        <taxon>metagenomes</taxon>
        <taxon>ecological metagenomes</taxon>
    </lineage>
</organism>
<accession>A0A0F8VY42</accession>
<proteinExistence type="predicted"/>
<dbReference type="EMBL" id="LAZR01068625">
    <property type="protein sequence ID" value="KKK49288.1"/>
    <property type="molecule type" value="Genomic_DNA"/>
</dbReference>
<dbReference type="AlphaFoldDB" id="A0A0F8VY42"/>
<evidence type="ECO:0000313" key="1">
    <source>
        <dbReference type="EMBL" id="KKK49288.1"/>
    </source>
</evidence>
<comment type="caution">
    <text evidence="1">The sequence shown here is derived from an EMBL/GenBank/DDBJ whole genome shotgun (WGS) entry which is preliminary data.</text>
</comment>
<gene>
    <name evidence="1" type="ORF">LCGC14_3136560</name>
</gene>